<evidence type="ECO:0000256" key="4">
    <source>
        <dbReference type="ARBA" id="ARBA00022989"/>
    </source>
</evidence>
<dbReference type="OMA" id="YLRYHAK"/>
<evidence type="ECO:0000313" key="6">
    <source>
        <dbReference type="EMBL" id="EFP11175.1"/>
    </source>
</evidence>
<accession>E3LTZ6</accession>
<evidence type="ECO:0000313" key="7">
    <source>
        <dbReference type="Proteomes" id="UP000008281"/>
    </source>
</evidence>
<dbReference type="eggNOG" id="ENOG502R2HE">
    <property type="taxonomic scope" value="Eukaryota"/>
</dbReference>
<dbReference type="EMBL" id="DS268415">
    <property type="protein sequence ID" value="EFP11175.1"/>
    <property type="molecule type" value="Genomic_DNA"/>
</dbReference>
<dbReference type="Pfam" id="PF10317">
    <property type="entry name" value="7TM_GPCR_Srd"/>
    <property type="match status" value="1"/>
</dbReference>
<dbReference type="GO" id="GO:0016020">
    <property type="term" value="C:membrane"/>
    <property type="evidence" value="ECO:0007669"/>
    <property type="project" value="UniProtKB-SubCell"/>
</dbReference>
<comment type="similarity">
    <text evidence="2">Belongs to the nematode receptor-like protein srd family.</text>
</comment>
<dbReference type="HOGENOM" id="CLU_057924_2_0_1"/>
<protein>
    <submittedName>
        <fullName evidence="6">CRE-SRD-35 protein</fullName>
    </submittedName>
</protein>
<evidence type="ECO:0000256" key="5">
    <source>
        <dbReference type="ARBA" id="ARBA00023136"/>
    </source>
</evidence>
<dbReference type="AlphaFoldDB" id="E3LTZ6"/>
<dbReference type="PANTHER" id="PTHR22945">
    <property type="entry name" value="SERPENTINE RECEPTOR, CLASS D DELTA"/>
    <property type="match status" value="1"/>
</dbReference>
<reference evidence="6" key="1">
    <citation type="submission" date="2007-07" db="EMBL/GenBank/DDBJ databases">
        <title>PCAP assembly of the Caenorhabditis remanei genome.</title>
        <authorList>
            <consortium name="The Caenorhabditis remanei Sequencing Consortium"/>
            <person name="Wilson R.K."/>
        </authorList>
    </citation>
    <scope>NUCLEOTIDE SEQUENCE [LARGE SCALE GENOMIC DNA]</scope>
    <source>
        <strain evidence="6">PB4641</strain>
    </source>
</reference>
<keyword evidence="5" id="KW-0472">Membrane</keyword>
<proteinExistence type="inferred from homology"/>
<keyword evidence="4" id="KW-1133">Transmembrane helix</keyword>
<organism evidence="7">
    <name type="scientific">Caenorhabditis remanei</name>
    <name type="common">Caenorhabditis vulgaris</name>
    <dbReference type="NCBI Taxonomy" id="31234"/>
    <lineage>
        <taxon>Eukaryota</taxon>
        <taxon>Metazoa</taxon>
        <taxon>Ecdysozoa</taxon>
        <taxon>Nematoda</taxon>
        <taxon>Chromadorea</taxon>
        <taxon>Rhabditida</taxon>
        <taxon>Rhabditina</taxon>
        <taxon>Rhabditomorpha</taxon>
        <taxon>Rhabditoidea</taxon>
        <taxon>Rhabditidae</taxon>
        <taxon>Peloderinae</taxon>
        <taxon>Caenorhabditis</taxon>
    </lineage>
</organism>
<dbReference type="FunCoup" id="E3LTZ6">
    <property type="interactions" value="9"/>
</dbReference>
<dbReference type="OrthoDB" id="5873158at2759"/>
<dbReference type="Proteomes" id="UP000008281">
    <property type="component" value="Unassembled WGS sequence"/>
</dbReference>
<evidence type="ECO:0000256" key="1">
    <source>
        <dbReference type="ARBA" id="ARBA00004141"/>
    </source>
</evidence>
<evidence type="ECO:0000256" key="2">
    <source>
        <dbReference type="ARBA" id="ARBA00009166"/>
    </source>
</evidence>
<dbReference type="InterPro" id="IPR019421">
    <property type="entry name" value="7TM_GPCR_serpentine_rcpt_Srd"/>
</dbReference>
<dbReference type="InterPro" id="IPR050920">
    <property type="entry name" value="Nematode_rcpt-like_delta"/>
</dbReference>
<evidence type="ECO:0000256" key="3">
    <source>
        <dbReference type="ARBA" id="ARBA00022692"/>
    </source>
</evidence>
<sequence length="342" mass="39570">MSQKTTQIANAAVEMYIKILEIVYPTFLGTTIIAHSILLLFIIFFSPCHLKFLRILLLKTSIFDVLATVINFYIQPRILADRKENIPVYCYGLCQEMNTQLCFSLYMAWQNLSLAVGISMSYTLFFKYHKINGKGPLVGWRMFISMFLFYIPFFISTICSVIIVLRNTLPPMSRKVGDEDDDEVEITDMRYSEIGRMTLGEIPNKVNFAMMSYGIYFSPILAFWFRWKSNKNLKTTISGASPYLQYHAKSVMTGLALQVFMHFIFYIPLFSLYLYSLYTGTEILFQQFFLAMSPNLAATFDPLINLYYVVPYRTRIKSWFERSQPQQTSPLRVASITPSAIG</sequence>
<name>E3LTZ6_CAERE</name>
<gene>
    <name evidence="6" type="primary">Cre-srd-35</name>
    <name evidence="6" type="ORF">CRE_30729</name>
</gene>
<dbReference type="PANTHER" id="PTHR22945:SF34">
    <property type="entry name" value="G_PROTEIN_RECEP_F1_2 DOMAIN-CONTAINING PROTEIN"/>
    <property type="match status" value="1"/>
</dbReference>
<keyword evidence="7" id="KW-1185">Reference proteome</keyword>
<keyword evidence="3" id="KW-0812">Transmembrane</keyword>
<comment type="subcellular location">
    <subcellularLocation>
        <location evidence="1">Membrane</location>
        <topology evidence="1">Multi-pass membrane protein</topology>
    </subcellularLocation>
</comment>